<proteinExistence type="predicted"/>
<dbReference type="EMBL" id="GL832958">
    <property type="protein sequence ID" value="EGD80803.1"/>
    <property type="molecule type" value="Genomic_DNA"/>
</dbReference>
<reference evidence="3" key="1">
    <citation type="submission" date="2009-08" db="EMBL/GenBank/DDBJ databases">
        <title>Annotation of Salpingoeca rosetta.</title>
        <authorList>
            <consortium name="The Broad Institute Genome Sequencing Platform"/>
            <person name="Russ C."/>
            <person name="Cuomo C."/>
            <person name="Burger G."/>
            <person name="Gray M.W."/>
            <person name="Holland P.W.H."/>
            <person name="King N."/>
            <person name="Lang F.B.F."/>
            <person name="Roger A.J."/>
            <person name="Ruiz-Trillo I."/>
            <person name="Young S.K."/>
            <person name="Zeng Q."/>
            <person name="Gargeya S."/>
            <person name="Alvarado L."/>
            <person name="Berlin A."/>
            <person name="Chapman S.B."/>
            <person name="Chen Z."/>
            <person name="Freedman E."/>
            <person name="Gellesch M."/>
            <person name="Goldberg J."/>
            <person name="Griggs A."/>
            <person name="Gujja S."/>
            <person name="Heilman E."/>
            <person name="Heiman D."/>
            <person name="Howarth C."/>
            <person name="Mehta T."/>
            <person name="Neiman D."/>
            <person name="Pearson M."/>
            <person name="Roberts A."/>
            <person name="Saif S."/>
            <person name="Shea T."/>
            <person name="Shenoy N."/>
            <person name="Sisk P."/>
            <person name="Stolte C."/>
            <person name="Sykes S."/>
            <person name="White J."/>
            <person name="Yandava C."/>
            <person name="Haas B."/>
            <person name="Nusbaum C."/>
            <person name="Birren B."/>
        </authorList>
    </citation>
    <scope>NUCLEOTIDE SEQUENCE [LARGE SCALE GENOMIC DNA]</scope>
    <source>
        <strain evidence="3">ATCC 50818</strain>
    </source>
</reference>
<evidence type="ECO:0000313" key="4">
    <source>
        <dbReference type="Proteomes" id="UP000007799"/>
    </source>
</evidence>
<dbReference type="STRING" id="946362.F2U075"/>
<dbReference type="GO" id="GO:0030838">
    <property type="term" value="P:positive regulation of actin filament polymerization"/>
    <property type="evidence" value="ECO:0007669"/>
    <property type="project" value="TreeGrafter"/>
</dbReference>
<dbReference type="InterPro" id="IPR027681">
    <property type="entry name" value="IRSp53/IRTKS/Pinkbar"/>
</dbReference>
<dbReference type="GO" id="GO:0005829">
    <property type="term" value="C:cytosol"/>
    <property type="evidence" value="ECO:0007669"/>
    <property type="project" value="TreeGrafter"/>
</dbReference>
<dbReference type="FunCoup" id="F2U075">
    <property type="interactions" value="430"/>
</dbReference>
<dbReference type="Gene3D" id="1.20.1270.60">
    <property type="entry name" value="Arfaptin homology (AH) domain/BAR domain"/>
    <property type="match status" value="1"/>
</dbReference>
<feature type="domain" description="IMD" evidence="2">
    <location>
        <begin position="24"/>
        <end position="220"/>
    </location>
</feature>
<feature type="region of interest" description="Disordered" evidence="1">
    <location>
        <begin position="259"/>
        <end position="330"/>
    </location>
</feature>
<dbReference type="PANTHER" id="PTHR14206:SF7">
    <property type="entry name" value="INSULIN RECEPTOR SUBSTRATE 53 KDA, ISOFORM A"/>
    <property type="match status" value="1"/>
</dbReference>
<protein>
    <recommendedName>
        <fullName evidence="2">IMD domain-containing protein</fullName>
    </recommendedName>
</protein>
<dbReference type="Proteomes" id="UP000007799">
    <property type="component" value="Unassembled WGS sequence"/>
</dbReference>
<dbReference type="InterPro" id="IPR013606">
    <property type="entry name" value="I-BAR_dom"/>
</dbReference>
<name>F2U075_SALR5</name>
<dbReference type="GO" id="GO:0051017">
    <property type="term" value="P:actin filament bundle assembly"/>
    <property type="evidence" value="ECO:0007669"/>
    <property type="project" value="TreeGrafter"/>
</dbReference>
<gene>
    <name evidence="3" type="ORF">PTSG_01392</name>
</gene>
<dbReference type="GO" id="GO:0007009">
    <property type="term" value="P:plasma membrane organization"/>
    <property type="evidence" value="ECO:0007669"/>
    <property type="project" value="InterPro"/>
</dbReference>
<evidence type="ECO:0000259" key="2">
    <source>
        <dbReference type="Pfam" id="PF08397"/>
    </source>
</evidence>
<dbReference type="PANTHER" id="PTHR14206">
    <property type="entry name" value="BRAIN-SPECIFIC ANGIOGENESIS INHIBITOR 1-ASSOCIATED PROTEIN 2"/>
    <property type="match status" value="1"/>
</dbReference>
<feature type="compositionally biased region" description="Basic and acidic residues" evidence="1">
    <location>
        <begin position="279"/>
        <end position="295"/>
    </location>
</feature>
<dbReference type="GO" id="GO:0051764">
    <property type="term" value="P:actin crosslink formation"/>
    <property type="evidence" value="ECO:0007669"/>
    <property type="project" value="TreeGrafter"/>
</dbReference>
<dbReference type="InterPro" id="IPR027267">
    <property type="entry name" value="AH/BAR_dom_sf"/>
</dbReference>
<dbReference type="AlphaFoldDB" id="F2U075"/>
<evidence type="ECO:0000313" key="3">
    <source>
        <dbReference type="EMBL" id="EGD80803.1"/>
    </source>
</evidence>
<dbReference type="Pfam" id="PF08397">
    <property type="entry name" value="IMD"/>
    <property type="match status" value="1"/>
</dbReference>
<dbReference type="InParanoid" id="F2U075"/>
<dbReference type="OMA" id="DQATEIH"/>
<sequence length="330" mass="36777">MSDPSSASSLASEALQVLTEQVFTNMKLATPALEELLKAASKYHAAMEQANAAAQVFVDALGKVAVTANRGRAATHELGQSMQKIASQHHKMVADRDIQTRKMQTQFIVPLQKRLRTEQKTFGKMEDDFKGMTKQYKNELKKAGQSTIKAQKTAAKKSKDEHAQEVMQKALKTMLHKSKSFEAFNQRCLRACLIEERRRYCYLMDNYVSVFEDDLRNSGAAALVREVLELSGAPEQLPDSSLELIARNGSNGVMFEVPVGAGEEKEKSLRSIEPSPLTKELEQRFHNHDDHDDQPHLLPPGCPPGGLRSHTSTDDLDANQSRRSRRSPSS</sequence>
<dbReference type="GeneID" id="16077961"/>
<dbReference type="KEGG" id="sre:PTSG_01392"/>
<keyword evidence="4" id="KW-1185">Reference proteome</keyword>
<dbReference type="GO" id="GO:0005654">
    <property type="term" value="C:nucleoplasm"/>
    <property type="evidence" value="ECO:0007669"/>
    <property type="project" value="TreeGrafter"/>
</dbReference>
<organism evidence="4">
    <name type="scientific">Salpingoeca rosetta (strain ATCC 50818 / BSB-021)</name>
    <dbReference type="NCBI Taxonomy" id="946362"/>
    <lineage>
        <taxon>Eukaryota</taxon>
        <taxon>Choanoflagellata</taxon>
        <taxon>Craspedida</taxon>
        <taxon>Salpingoecidae</taxon>
        <taxon>Salpingoeca</taxon>
    </lineage>
</organism>
<accession>F2U075</accession>
<evidence type="ECO:0000256" key="1">
    <source>
        <dbReference type="SAM" id="MobiDB-lite"/>
    </source>
</evidence>
<dbReference type="RefSeq" id="XP_004997364.1">
    <property type="nucleotide sequence ID" value="XM_004997307.1"/>
</dbReference>
<dbReference type="SUPFAM" id="SSF103657">
    <property type="entry name" value="BAR/IMD domain-like"/>
    <property type="match status" value="1"/>
</dbReference>
<dbReference type="OrthoDB" id="10061327at2759"/>